<dbReference type="GO" id="GO:0016020">
    <property type="term" value="C:membrane"/>
    <property type="evidence" value="ECO:0007669"/>
    <property type="project" value="UniProtKB-SubCell"/>
</dbReference>
<dbReference type="Proteomes" id="UP000189703">
    <property type="component" value="Unplaced"/>
</dbReference>
<evidence type="ECO:0000256" key="1">
    <source>
        <dbReference type="ARBA" id="ARBA00004167"/>
    </source>
</evidence>
<organism evidence="5 6">
    <name type="scientific">Nelumbo nucifera</name>
    <name type="common">Sacred lotus</name>
    <dbReference type="NCBI Taxonomy" id="4432"/>
    <lineage>
        <taxon>Eukaryota</taxon>
        <taxon>Viridiplantae</taxon>
        <taxon>Streptophyta</taxon>
        <taxon>Embryophyta</taxon>
        <taxon>Tracheophyta</taxon>
        <taxon>Spermatophyta</taxon>
        <taxon>Magnoliopsida</taxon>
        <taxon>Proteales</taxon>
        <taxon>Nelumbonaceae</taxon>
        <taxon>Nelumbo</taxon>
    </lineage>
</organism>
<feature type="signal peptide" evidence="3">
    <location>
        <begin position="1"/>
        <end position="17"/>
    </location>
</feature>
<comment type="subcellular location">
    <subcellularLocation>
        <location evidence="1">Membrane</location>
        <topology evidence="1">Single-pass membrane protein</topology>
    </subcellularLocation>
</comment>
<accession>A0A1U8Q6H0</accession>
<protein>
    <submittedName>
        <fullName evidence="6">Wall-associated receptor kinase 2-like</fullName>
    </submittedName>
</protein>
<feature type="domain" description="Wall-associated receptor kinase galacturonan-binding" evidence="4">
    <location>
        <begin position="26"/>
        <end position="80"/>
    </location>
</feature>
<feature type="chain" id="PRO_5010523660" evidence="3">
    <location>
        <begin position="18"/>
        <end position="288"/>
    </location>
</feature>
<dbReference type="InParanoid" id="A0A1U8Q6H0"/>
<evidence type="ECO:0000313" key="5">
    <source>
        <dbReference type="Proteomes" id="UP000189703"/>
    </source>
</evidence>
<dbReference type="GO" id="GO:0030247">
    <property type="term" value="F:polysaccharide binding"/>
    <property type="evidence" value="ECO:0007669"/>
    <property type="project" value="InterPro"/>
</dbReference>
<dbReference type="PANTHER" id="PTHR33491">
    <property type="entry name" value="OSJNBA0016N04.9 PROTEIN"/>
    <property type="match status" value="1"/>
</dbReference>
<sequence length="288" mass="31454">MVPHLLLHLSCLTLVWAASAETKLGCQAQCGNISIPYPFGMGEGCSISPSHHINCNTSYDPPKPFLGTTDNEVLEISLYHVRVNKVLAFNCYDEAPVSGAHRTDLEGTPYTISHTANRFIVIECDAYGLIRGSKGGFTSGCMSVCQEREDLIDGACSGEGCCQTTIPKGLQRFAIIAGSMSNHSTCHLAEQERYRFKASDLAAGTSFAARSTDIPVVLDWVIVNQTCEEARRNLSTFACRENSYCYDVDSDNGPGYRCSYNKGYEGNIPYLPGGCQGMLFSSYFHQTI</sequence>
<evidence type="ECO:0000256" key="3">
    <source>
        <dbReference type="SAM" id="SignalP"/>
    </source>
</evidence>
<reference evidence="6" key="1">
    <citation type="submission" date="2025-08" db="UniProtKB">
        <authorList>
            <consortium name="RefSeq"/>
        </authorList>
    </citation>
    <scope>IDENTIFICATION</scope>
</reference>
<evidence type="ECO:0000256" key="2">
    <source>
        <dbReference type="ARBA" id="ARBA00022729"/>
    </source>
</evidence>
<evidence type="ECO:0000259" key="4">
    <source>
        <dbReference type="Pfam" id="PF13947"/>
    </source>
</evidence>
<dbReference type="InterPro" id="IPR025287">
    <property type="entry name" value="WAK_GUB"/>
</dbReference>
<dbReference type="RefSeq" id="XP_019054404.1">
    <property type="nucleotide sequence ID" value="XM_019198859.1"/>
</dbReference>
<dbReference type="GeneID" id="109115166"/>
<dbReference type="KEGG" id="nnu:109115166"/>
<dbReference type="OrthoDB" id="4062651at2759"/>
<dbReference type="OMA" id="TNEMICE"/>
<keyword evidence="2 3" id="KW-0732">Signal</keyword>
<name>A0A1U8Q6H0_NELNU</name>
<gene>
    <name evidence="6" type="primary">LOC109115166</name>
</gene>
<evidence type="ECO:0000313" key="6">
    <source>
        <dbReference type="RefSeq" id="XP_019054404.1"/>
    </source>
</evidence>
<proteinExistence type="predicted"/>
<dbReference type="AlphaFoldDB" id="A0A1U8Q6H0"/>
<dbReference type="Pfam" id="PF13947">
    <property type="entry name" value="GUB_WAK_bind"/>
    <property type="match status" value="1"/>
</dbReference>
<keyword evidence="5" id="KW-1185">Reference proteome</keyword>